<protein>
    <submittedName>
        <fullName evidence="3">4-carboxymuconolactone decarboxylase</fullName>
    </submittedName>
</protein>
<dbReference type="InterPro" id="IPR029032">
    <property type="entry name" value="AhpD-like"/>
</dbReference>
<gene>
    <name evidence="3" type="ORF">ARMGADRAFT_994189</name>
</gene>
<evidence type="ECO:0000313" key="4">
    <source>
        <dbReference type="Proteomes" id="UP000217790"/>
    </source>
</evidence>
<dbReference type="PANTHER" id="PTHR34846:SF11">
    <property type="entry name" value="4-CARBOXYMUCONOLACTONE DECARBOXYLASE FAMILY PROTEIN (AFU_ORTHOLOGUE AFUA_6G11590)"/>
    <property type="match status" value="1"/>
</dbReference>
<dbReference type="InParanoid" id="A0A2H3D854"/>
<evidence type="ECO:0000259" key="2">
    <source>
        <dbReference type="Pfam" id="PF02627"/>
    </source>
</evidence>
<dbReference type="Pfam" id="PF02627">
    <property type="entry name" value="CMD"/>
    <property type="match status" value="1"/>
</dbReference>
<reference evidence="4" key="1">
    <citation type="journal article" date="2017" name="Nat. Ecol. Evol.">
        <title>Genome expansion and lineage-specific genetic innovations in the forest pathogenic fungi Armillaria.</title>
        <authorList>
            <person name="Sipos G."/>
            <person name="Prasanna A.N."/>
            <person name="Walter M.C."/>
            <person name="O'Connor E."/>
            <person name="Balint B."/>
            <person name="Krizsan K."/>
            <person name="Kiss B."/>
            <person name="Hess J."/>
            <person name="Varga T."/>
            <person name="Slot J."/>
            <person name="Riley R."/>
            <person name="Boka B."/>
            <person name="Rigling D."/>
            <person name="Barry K."/>
            <person name="Lee J."/>
            <person name="Mihaltcheva S."/>
            <person name="LaButti K."/>
            <person name="Lipzen A."/>
            <person name="Waldron R."/>
            <person name="Moloney N.M."/>
            <person name="Sperisen C."/>
            <person name="Kredics L."/>
            <person name="Vagvoelgyi C."/>
            <person name="Patrignani A."/>
            <person name="Fitzpatrick D."/>
            <person name="Nagy I."/>
            <person name="Doyle S."/>
            <person name="Anderson J.B."/>
            <person name="Grigoriev I.V."/>
            <person name="Gueldener U."/>
            <person name="Muensterkoetter M."/>
            <person name="Nagy L.G."/>
        </authorList>
    </citation>
    <scope>NUCLEOTIDE SEQUENCE [LARGE SCALE GENOMIC DNA]</scope>
    <source>
        <strain evidence="4">Ar21-2</strain>
    </source>
</reference>
<dbReference type="Proteomes" id="UP000217790">
    <property type="component" value="Unassembled WGS sequence"/>
</dbReference>
<dbReference type="OrthoDB" id="9998495at2759"/>
<feature type="signal peptide" evidence="1">
    <location>
        <begin position="1"/>
        <end position="18"/>
    </location>
</feature>
<dbReference type="AlphaFoldDB" id="A0A2H3D854"/>
<dbReference type="SUPFAM" id="SSF69118">
    <property type="entry name" value="AhpD-like"/>
    <property type="match status" value="1"/>
</dbReference>
<dbReference type="OMA" id="NNAAYVW"/>
<dbReference type="EMBL" id="KZ293661">
    <property type="protein sequence ID" value="PBK91399.1"/>
    <property type="molecule type" value="Genomic_DNA"/>
</dbReference>
<dbReference type="GO" id="GO:0051920">
    <property type="term" value="F:peroxiredoxin activity"/>
    <property type="evidence" value="ECO:0007669"/>
    <property type="project" value="InterPro"/>
</dbReference>
<keyword evidence="4" id="KW-1185">Reference proteome</keyword>
<organism evidence="3 4">
    <name type="scientific">Armillaria gallica</name>
    <name type="common">Bulbous honey fungus</name>
    <name type="synonym">Armillaria bulbosa</name>
    <dbReference type="NCBI Taxonomy" id="47427"/>
    <lineage>
        <taxon>Eukaryota</taxon>
        <taxon>Fungi</taxon>
        <taxon>Dikarya</taxon>
        <taxon>Basidiomycota</taxon>
        <taxon>Agaricomycotina</taxon>
        <taxon>Agaricomycetes</taxon>
        <taxon>Agaricomycetidae</taxon>
        <taxon>Agaricales</taxon>
        <taxon>Marasmiineae</taxon>
        <taxon>Physalacriaceae</taxon>
        <taxon>Armillaria</taxon>
    </lineage>
</organism>
<accession>A0A2H3D854</accession>
<feature type="chain" id="PRO_5013568013" evidence="1">
    <location>
        <begin position="19"/>
        <end position="219"/>
    </location>
</feature>
<evidence type="ECO:0000313" key="3">
    <source>
        <dbReference type="EMBL" id="PBK91399.1"/>
    </source>
</evidence>
<evidence type="ECO:0000256" key="1">
    <source>
        <dbReference type="SAM" id="SignalP"/>
    </source>
</evidence>
<name>A0A2H3D854_ARMGA</name>
<dbReference type="PANTHER" id="PTHR34846">
    <property type="entry name" value="4-CARBOXYMUCONOLACTONE DECARBOXYLASE FAMILY PROTEIN (AFU_ORTHOLOGUE AFUA_6G11590)"/>
    <property type="match status" value="1"/>
</dbReference>
<dbReference type="STRING" id="47427.A0A2H3D854"/>
<proteinExistence type="predicted"/>
<dbReference type="Gene3D" id="1.20.1290.10">
    <property type="entry name" value="AhpD-like"/>
    <property type="match status" value="1"/>
</dbReference>
<keyword evidence="1" id="KW-0732">Signal</keyword>
<feature type="domain" description="Carboxymuconolactone decarboxylase-like" evidence="2">
    <location>
        <begin position="70"/>
        <end position="129"/>
    </location>
</feature>
<dbReference type="InterPro" id="IPR003779">
    <property type="entry name" value="CMD-like"/>
</dbReference>
<sequence>MASFILLLVLSCLPSLLALPLEKRDDNIPARVPYIFPEAGTDSLADAFRARRTNGELLDLDGVLLNSRPVAAGWNAVFGAIRSNNSLPGDMRELLILRTAAINNAAYQWIQHEPEGRAEGLTTEQLLFVRLTPAFGSVNSSTITQSLGPQLSAAMIYADEVALNIRVSEETFNSLRVFLNDTQLVDAAATAGGYNWVSRFTVGLDIDGKANVPVPIPQG</sequence>